<dbReference type="AlphaFoldDB" id="A0A2I1K4N8"/>
<keyword evidence="6 18" id="KW-0227">DNA damage</keyword>
<evidence type="ECO:0000256" key="14">
    <source>
        <dbReference type="ARBA" id="ARBA00023236"/>
    </source>
</evidence>
<dbReference type="Pfam" id="PF17760">
    <property type="entry name" value="UvrA_inter"/>
    <property type="match status" value="1"/>
</dbReference>
<evidence type="ECO:0000313" key="21">
    <source>
        <dbReference type="Proteomes" id="UP000234384"/>
    </source>
</evidence>
<comment type="similarity">
    <text evidence="15 18">Belongs to the ABC transporter superfamily. UvrA family.</text>
</comment>
<dbReference type="Gene3D" id="3.40.50.300">
    <property type="entry name" value="P-loop containing nucleotide triphosphate hydrolases"/>
    <property type="match status" value="2"/>
</dbReference>
<dbReference type="GO" id="GO:0008270">
    <property type="term" value="F:zinc ion binding"/>
    <property type="evidence" value="ECO:0007669"/>
    <property type="project" value="UniProtKB-UniRule"/>
</dbReference>
<name>A0A2I1K4N8_9LACT</name>
<organism evidence="20 21">
    <name type="scientific">Falseniella ignava</name>
    <dbReference type="NCBI Taxonomy" id="137730"/>
    <lineage>
        <taxon>Bacteria</taxon>
        <taxon>Bacillati</taxon>
        <taxon>Bacillota</taxon>
        <taxon>Bacilli</taxon>
        <taxon>Lactobacillales</taxon>
        <taxon>Aerococcaceae</taxon>
        <taxon>Falseniella</taxon>
    </lineage>
</organism>
<dbReference type="InterPro" id="IPR013815">
    <property type="entry name" value="ATP_grasp_subdomain_1"/>
</dbReference>
<keyword evidence="9 18" id="KW-0862">Zinc</keyword>
<dbReference type="SUPFAM" id="SSF52540">
    <property type="entry name" value="P-loop containing nucleoside triphosphate hydrolases"/>
    <property type="match status" value="2"/>
</dbReference>
<dbReference type="Gene3D" id="1.10.8.280">
    <property type="entry name" value="ABC transporter ATPase domain-like"/>
    <property type="match status" value="1"/>
</dbReference>
<evidence type="ECO:0000256" key="1">
    <source>
        <dbReference type="ARBA" id="ARBA00004496"/>
    </source>
</evidence>
<feature type="zinc finger region" description="C4-type" evidence="18">
    <location>
        <begin position="738"/>
        <end position="764"/>
    </location>
</feature>
<dbReference type="CDD" id="cd03270">
    <property type="entry name" value="ABC_UvrA_I"/>
    <property type="match status" value="1"/>
</dbReference>
<evidence type="ECO:0000256" key="12">
    <source>
        <dbReference type="ARBA" id="ARBA00023125"/>
    </source>
</evidence>
<dbReference type="GO" id="GO:0005737">
    <property type="term" value="C:cytoplasm"/>
    <property type="evidence" value="ECO:0007669"/>
    <property type="project" value="UniProtKB-SubCell"/>
</dbReference>
<keyword evidence="13 18" id="KW-0234">DNA repair</keyword>
<keyword evidence="8 18" id="KW-0863">Zinc-finger</keyword>
<dbReference type="CDD" id="cd03271">
    <property type="entry name" value="ABC_UvrA_II"/>
    <property type="match status" value="1"/>
</dbReference>
<dbReference type="GO" id="GO:0009380">
    <property type="term" value="C:excinuclease repair complex"/>
    <property type="evidence" value="ECO:0007669"/>
    <property type="project" value="InterPro"/>
</dbReference>
<accession>A0A2I1K4N8</accession>
<keyword evidence="4 18" id="KW-0677">Repeat</keyword>
<comment type="caution">
    <text evidence="20">The sequence shown here is derived from an EMBL/GenBank/DDBJ whole genome shotgun (WGS) entry which is preliminary data.</text>
</comment>
<evidence type="ECO:0000256" key="2">
    <source>
        <dbReference type="ARBA" id="ARBA00022490"/>
    </source>
</evidence>
<feature type="binding site" evidence="18">
    <location>
        <begin position="639"/>
        <end position="646"/>
    </location>
    <ligand>
        <name>ATP</name>
        <dbReference type="ChEBI" id="CHEBI:30616"/>
    </ligand>
</feature>
<dbReference type="GO" id="GO:0003677">
    <property type="term" value="F:DNA binding"/>
    <property type="evidence" value="ECO:0007669"/>
    <property type="project" value="UniProtKB-UniRule"/>
</dbReference>
<dbReference type="InterPro" id="IPR004602">
    <property type="entry name" value="UvrA"/>
</dbReference>
<comment type="function">
    <text evidence="18">The UvrABC repair system catalyzes the recognition and processing of DNA lesions. UvrA is an ATPase and a DNA-binding protein. A damage recognition complex composed of 2 UvrA and 2 UvrB subunits scans DNA for abnormalities. When the presence of a lesion has been verified by UvrB, the UvrA molecules dissociate.</text>
</comment>
<keyword evidence="12 18" id="KW-0238">DNA-binding</keyword>
<evidence type="ECO:0000256" key="17">
    <source>
        <dbReference type="ARBA" id="ARBA00042156"/>
    </source>
</evidence>
<dbReference type="PROSITE" id="PS00211">
    <property type="entry name" value="ABC_TRANSPORTER_1"/>
    <property type="match status" value="2"/>
</dbReference>
<evidence type="ECO:0000256" key="16">
    <source>
        <dbReference type="ARBA" id="ARBA00039316"/>
    </source>
</evidence>
<dbReference type="NCBIfam" id="TIGR00630">
    <property type="entry name" value="uvra"/>
    <property type="match status" value="1"/>
</dbReference>
<keyword evidence="10 18" id="KW-0067">ATP-binding</keyword>
<comment type="subcellular location">
    <subcellularLocation>
        <location evidence="1 18">Cytoplasm</location>
    </subcellularLocation>
</comment>
<evidence type="ECO:0000256" key="10">
    <source>
        <dbReference type="ARBA" id="ARBA00022840"/>
    </source>
</evidence>
<protein>
    <recommendedName>
        <fullName evidence="16 18">UvrABC system protein A</fullName>
        <shortName evidence="18">UvrA protein</shortName>
    </recommendedName>
    <alternativeName>
        <fullName evidence="17 18">Excinuclease ABC subunit A</fullName>
    </alternativeName>
</protein>
<reference evidence="20 21" key="1">
    <citation type="submission" date="2017-12" db="EMBL/GenBank/DDBJ databases">
        <title>Phylogenetic diversity of female urinary microbiome.</title>
        <authorList>
            <person name="Thomas-White K."/>
            <person name="Wolfe A.J."/>
        </authorList>
    </citation>
    <scope>NUCLEOTIDE SEQUENCE [LARGE SCALE GENOMIC DNA]</scope>
    <source>
        <strain evidence="20 21">UMB0898</strain>
    </source>
</reference>
<dbReference type="FunFam" id="1.20.1580.10:FF:000002">
    <property type="entry name" value="UvrABC system protein A"/>
    <property type="match status" value="1"/>
</dbReference>
<dbReference type="Gene3D" id="3.30.1490.20">
    <property type="entry name" value="ATP-grasp fold, A domain"/>
    <property type="match status" value="1"/>
</dbReference>
<keyword evidence="5 18" id="KW-0547">Nucleotide-binding</keyword>
<evidence type="ECO:0000256" key="8">
    <source>
        <dbReference type="ARBA" id="ARBA00022771"/>
    </source>
</evidence>
<dbReference type="EMBL" id="PKHE01000002">
    <property type="protein sequence ID" value="PKY90525.1"/>
    <property type="molecule type" value="Genomic_DNA"/>
</dbReference>
<evidence type="ECO:0000256" key="15">
    <source>
        <dbReference type="ARBA" id="ARBA00038000"/>
    </source>
</evidence>
<comment type="subunit">
    <text evidence="18">Forms a heterotetramer with UvrB during the search for lesions.</text>
</comment>
<keyword evidence="7 18" id="KW-0228">DNA excision</keyword>
<keyword evidence="2 18" id="KW-0963">Cytoplasm</keyword>
<dbReference type="InterPro" id="IPR003439">
    <property type="entry name" value="ABC_transporter-like_ATP-bd"/>
</dbReference>
<dbReference type="Gene3D" id="1.20.1580.10">
    <property type="entry name" value="ABC transporter ATPase like domain"/>
    <property type="match status" value="2"/>
</dbReference>
<dbReference type="HAMAP" id="MF_00205">
    <property type="entry name" value="UvrA"/>
    <property type="match status" value="1"/>
</dbReference>
<dbReference type="Proteomes" id="UP000234384">
    <property type="component" value="Unassembled WGS sequence"/>
</dbReference>
<evidence type="ECO:0000256" key="9">
    <source>
        <dbReference type="ARBA" id="ARBA00022833"/>
    </source>
</evidence>
<dbReference type="GO" id="GO:0009432">
    <property type="term" value="P:SOS response"/>
    <property type="evidence" value="ECO:0007669"/>
    <property type="project" value="UniProtKB-UniRule"/>
</dbReference>
<dbReference type="Pfam" id="PF17755">
    <property type="entry name" value="UvrA_DNA-bind"/>
    <property type="match status" value="1"/>
</dbReference>
<evidence type="ECO:0000256" key="4">
    <source>
        <dbReference type="ARBA" id="ARBA00022737"/>
    </source>
</evidence>
<dbReference type="RefSeq" id="WP_101953755.1">
    <property type="nucleotide sequence ID" value="NZ_PKHE01000002.1"/>
</dbReference>
<proteinExistence type="inferred from homology"/>
<keyword evidence="3 18" id="KW-0479">Metal-binding</keyword>
<dbReference type="InterPro" id="IPR041552">
    <property type="entry name" value="UvrA_DNA-bd"/>
</dbReference>
<feature type="domain" description="ABC transporter" evidence="19">
    <location>
        <begin position="604"/>
        <end position="935"/>
    </location>
</feature>
<sequence>MVQDKIIVKGARTHNLKNINLEIPRDAMVVVTGLSGSGKSSLAFDTLYAEGQRRYVESLSAYARQFLGQMDKPDVDSIDGLSPAISIDQKTTSQNPRSTVGTATEINDYLRLLFARVGVPYCPTHQIPIERQSPEQMVNRILELPERTRIQILAPLVREKKGQHVKLFERINKEGFVRVRVDGEIYDVTEVPELNKNSKHTIEVVVDRIVIKDGIRSRLFDSVEQALTLSEGYMVVDVIGEEPLYFNEHFACPLCDFSIDELEPRLFSFNAPFGSCPACDGLGFKLTVDEDLVIPDPSLSIEEGVFAPWNPISSNYYPSMLDQFAKSYGIPTDVPYNELTKDQQEKLKYGGEGTAFKFTFKTMAGKTRTVEQPFEGVMNNVERRYHETNSDYTRDVMREYMQELTCKKCHGARLTDEALSVKIAGMNIAEVTELSIGEALAFFNQLTFESGDQIIARPILKEIQDRLTFLNEVGLDYLTLSRMAGTLSGGESQRIRLATQIGSNLSGVLYILDEPSIGLHQRDNSKLLKSLQRMRDLGNTLIVVEHDEETMIEADYLIDIGPGAGELGGQIVAAGTPEEVKANPDSITGRYLAGIESIPVPSERRQEDLGWIEIKGAKENNLKNVDVAFPIGRLTVVTGVSGSGKSSLVNSILKTSLAQKLNRAKLRPGQFDTIDGYQSLDKIIDIDQSPIGKTPRSNPATYTSVFDDIRALFAQTNEAKMRGYSKGRFSFNVKGGRCEACKGGGVKQIEMHFLPDVEVPCEVCHGTRYNSETLEIKFRGKNIAQVLDMTADDALEFFAAHPKIKRKLQTIVDVGLGYIRLGQSATTLSGGEAQRMKLASELQRVATGNTLYVLDEPTTGLHTHDIKKLLQVIDRLVEAGNTVVVIEHNLDVIKTADYIIDLGPEGGSGGGEIIATGTPEAVAQVPESYTGQYLKQYLKQ</sequence>
<dbReference type="GO" id="GO:0009381">
    <property type="term" value="F:excinuclease ABC activity"/>
    <property type="evidence" value="ECO:0007669"/>
    <property type="project" value="UniProtKB-UniRule"/>
</dbReference>
<keyword evidence="11 18" id="KW-0267">Excision nuclease</keyword>
<gene>
    <name evidence="18" type="primary">uvrA</name>
    <name evidence="20" type="ORF">CYJ57_01290</name>
</gene>
<dbReference type="FunFam" id="3.40.50.300:FF:000028">
    <property type="entry name" value="UvrABC system protein A"/>
    <property type="match status" value="1"/>
</dbReference>
<evidence type="ECO:0000313" key="20">
    <source>
        <dbReference type="EMBL" id="PKY90525.1"/>
    </source>
</evidence>
<evidence type="ECO:0000256" key="7">
    <source>
        <dbReference type="ARBA" id="ARBA00022769"/>
    </source>
</evidence>
<feature type="binding site" evidence="18">
    <location>
        <begin position="33"/>
        <end position="40"/>
    </location>
    <ligand>
        <name>ATP</name>
        <dbReference type="ChEBI" id="CHEBI:30616"/>
    </ligand>
</feature>
<evidence type="ECO:0000256" key="18">
    <source>
        <dbReference type="HAMAP-Rule" id="MF_00205"/>
    </source>
</evidence>
<evidence type="ECO:0000259" key="19">
    <source>
        <dbReference type="PROSITE" id="PS50893"/>
    </source>
</evidence>
<feature type="zinc finger region" description="C4-type" evidence="18">
    <location>
        <begin position="252"/>
        <end position="279"/>
    </location>
</feature>
<dbReference type="PROSITE" id="PS50893">
    <property type="entry name" value="ABC_TRANSPORTER_2"/>
    <property type="match status" value="2"/>
</dbReference>
<evidence type="ECO:0000256" key="13">
    <source>
        <dbReference type="ARBA" id="ARBA00023204"/>
    </source>
</evidence>
<keyword evidence="14 18" id="KW-0742">SOS response</keyword>
<dbReference type="InterPro" id="IPR027417">
    <property type="entry name" value="P-loop_NTPase"/>
</dbReference>
<dbReference type="OrthoDB" id="9809851at2"/>
<evidence type="ECO:0000256" key="5">
    <source>
        <dbReference type="ARBA" id="ARBA00022741"/>
    </source>
</evidence>
<feature type="domain" description="ABC transporter" evidence="19">
    <location>
        <begin position="319"/>
        <end position="593"/>
    </location>
</feature>
<dbReference type="InterPro" id="IPR017871">
    <property type="entry name" value="ABC_transporter-like_CS"/>
</dbReference>
<dbReference type="InterPro" id="IPR041102">
    <property type="entry name" value="UvrA_inter"/>
</dbReference>
<dbReference type="GO" id="GO:0006289">
    <property type="term" value="P:nucleotide-excision repair"/>
    <property type="evidence" value="ECO:0007669"/>
    <property type="project" value="UniProtKB-UniRule"/>
</dbReference>
<dbReference type="NCBIfam" id="NF001503">
    <property type="entry name" value="PRK00349.1"/>
    <property type="match status" value="1"/>
</dbReference>
<evidence type="ECO:0000256" key="11">
    <source>
        <dbReference type="ARBA" id="ARBA00022881"/>
    </source>
</evidence>
<dbReference type="GO" id="GO:0016887">
    <property type="term" value="F:ATP hydrolysis activity"/>
    <property type="evidence" value="ECO:0007669"/>
    <property type="project" value="InterPro"/>
</dbReference>
<evidence type="ECO:0000256" key="6">
    <source>
        <dbReference type="ARBA" id="ARBA00022763"/>
    </source>
</evidence>
<dbReference type="PANTHER" id="PTHR43152:SF3">
    <property type="entry name" value="UVRABC SYSTEM PROTEIN A"/>
    <property type="match status" value="1"/>
</dbReference>
<dbReference type="PANTHER" id="PTHR43152">
    <property type="entry name" value="UVRABC SYSTEM PROTEIN A"/>
    <property type="match status" value="1"/>
</dbReference>
<dbReference type="GO" id="GO:0005524">
    <property type="term" value="F:ATP binding"/>
    <property type="evidence" value="ECO:0007669"/>
    <property type="project" value="UniProtKB-UniRule"/>
</dbReference>
<evidence type="ECO:0000256" key="3">
    <source>
        <dbReference type="ARBA" id="ARBA00022723"/>
    </source>
</evidence>